<dbReference type="RefSeq" id="WP_277276990.1">
    <property type="nucleotide sequence ID" value="NZ_JAROCY010000007.1"/>
</dbReference>
<name>A0ABT6CIK8_9SPHN</name>
<feature type="signal peptide" evidence="1">
    <location>
        <begin position="1"/>
        <end position="19"/>
    </location>
</feature>
<dbReference type="InterPro" id="IPR003137">
    <property type="entry name" value="PA_domain"/>
</dbReference>
<evidence type="ECO:0000259" key="3">
    <source>
        <dbReference type="Pfam" id="PF04389"/>
    </source>
</evidence>
<sequence length="552" mass="58320">MKRVAIGIAAALTATASLAADGDVPAAAKAGYATIAESDLRADLTFLASDALQGRMSLQPGDEASVQWVAAEFAKAGLQPGAVGADGRPSFFQPVPLVEYRAASAANTLTLEVGGEAKIWKAPDFLGGYREDVDIAAPLAFAGYGVTAPGVGYDDYRGLDAKGRIVVVFEHEPQENDAKSRFGGTGNTRHATNRVKALNAQAHGALALVVVAEPNRKHPSNIERVNRIGGSAKRVPPLPSQALVDDELHIPVLTVSDAVGAALLAGAGASPQELQAAIDRDLTPQGRAIPGATVRLHLENTVRTRGASANVVGLLPGSDPGLAAETVILSAHHDHDGFNGPEIWHGADDNGSGTVGVVELARAFMANASKGKGVRPKRSILFVVFAAEERGLLGSYYMAMHPLRPLATTRAMINFDMIGRNEAASEQTNGLIEIPADTTNRLNVIGGGYSPDLDRTITQANKGIGLDLDHRFDRENALNVFFRSDQFPFVLKDVPAVWFNTGFHPDYHHTTDTADKINYAKMARIVRLAYLSAWKLADGATPPAFVSDPGGE</sequence>
<dbReference type="Proteomes" id="UP001222770">
    <property type="component" value="Unassembled WGS sequence"/>
</dbReference>
<dbReference type="Pfam" id="PF02225">
    <property type="entry name" value="PA"/>
    <property type="match status" value="1"/>
</dbReference>
<dbReference type="PANTHER" id="PTHR12147:SF26">
    <property type="entry name" value="PEPTIDASE M28 DOMAIN-CONTAINING PROTEIN"/>
    <property type="match status" value="1"/>
</dbReference>
<evidence type="ECO:0000259" key="2">
    <source>
        <dbReference type="Pfam" id="PF02225"/>
    </source>
</evidence>
<dbReference type="Pfam" id="PF04389">
    <property type="entry name" value="Peptidase_M28"/>
    <property type="match status" value="1"/>
</dbReference>
<dbReference type="PROSITE" id="PS00018">
    <property type="entry name" value="EF_HAND_1"/>
    <property type="match status" value="1"/>
</dbReference>
<evidence type="ECO:0000256" key="1">
    <source>
        <dbReference type="SAM" id="SignalP"/>
    </source>
</evidence>
<feature type="domain" description="Peptidase M28" evidence="3">
    <location>
        <begin position="310"/>
        <end position="529"/>
    </location>
</feature>
<feature type="domain" description="PA" evidence="2">
    <location>
        <begin position="150"/>
        <end position="263"/>
    </location>
</feature>
<comment type="caution">
    <text evidence="4">The sequence shown here is derived from an EMBL/GenBank/DDBJ whole genome shotgun (WGS) entry which is preliminary data.</text>
</comment>
<reference evidence="4 5" key="1">
    <citation type="submission" date="2023-03" db="EMBL/GenBank/DDBJ databases">
        <title>Novosphingobium cyanobacteriorum sp. nov., isolated from a eutrophic reservoir during the Microcystis bloom period.</title>
        <authorList>
            <person name="Kang M."/>
            <person name="Le V."/>
            <person name="Ko S.-R."/>
            <person name="Lee S.-A."/>
            <person name="Ahn C.-Y."/>
        </authorList>
    </citation>
    <scope>NUCLEOTIDE SEQUENCE [LARGE SCALE GENOMIC DNA]</scope>
    <source>
        <strain evidence="4 5">HBC54</strain>
    </source>
</reference>
<dbReference type="InterPro" id="IPR018247">
    <property type="entry name" value="EF_Hand_1_Ca_BS"/>
</dbReference>
<dbReference type="InterPro" id="IPR046450">
    <property type="entry name" value="PA_dom_sf"/>
</dbReference>
<dbReference type="SUPFAM" id="SSF53187">
    <property type="entry name" value="Zn-dependent exopeptidases"/>
    <property type="match status" value="1"/>
</dbReference>
<dbReference type="Gene3D" id="3.40.630.10">
    <property type="entry name" value="Zn peptidases"/>
    <property type="match status" value="1"/>
</dbReference>
<keyword evidence="5" id="KW-1185">Reference proteome</keyword>
<organism evidence="4 5">
    <name type="scientific">Novosphingobium cyanobacteriorum</name>
    <dbReference type="NCBI Taxonomy" id="3024215"/>
    <lineage>
        <taxon>Bacteria</taxon>
        <taxon>Pseudomonadati</taxon>
        <taxon>Pseudomonadota</taxon>
        <taxon>Alphaproteobacteria</taxon>
        <taxon>Sphingomonadales</taxon>
        <taxon>Sphingomonadaceae</taxon>
        <taxon>Novosphingobium</taxon>
    </lineage>
</organism>
<evidence type="ECO:0000313" key="4">
    <source>
        <dbReference type="EMBL" id="MDF8333368.1"/>
    </source>
</evidence>
<feature type="chain" id="PRO_5046626570" evidence="1">
    <location>
        <begin position="20"/>
        <end position="552"/>
    </location>
</feature>
<gene>
    <name evidence="4" type="ORF">POM99_09165</name>
</gene>
<keyword evidence="1" id="KW-0732">Signal</keyword>
<dbReference type="EMBL" id="JAROCY010000007">
    <property type="protein sequence ID" value="MDF8333368.1"/>
    <property type="molecule type" value="Genomic_DNA"/>
</dbReference>
<accession>A0ABT6CIK8</accession>
<dbReference type="InterPro" id="IPR007484">
    <property type="entry name" value="Peptidase_M28"/>
</dbReference>
<dbReference type="PANTHER" id="PTHR12147">
    <property type="entry name" value="METALLOPEPTIDASE M28 FAMILY MEMBER"/>
    <property type="match status" value="1"/>
</dbReference>
<dbReference type="SUPFAM" id="SSF52025">
    <property type="entry name" value="PA domain"/>
    <property type="match status" value="1"/>
</dbReference>
<dbReference type="InterPro" id="IPR045175">
    <property type="entry name" value="M28_fam"/>
</dbReference>
<dbReference type="Gene3D" id="3.50.30.30">
    <property type="match status" value="1"/>
</dbReference>
<evidence type="ECO:0000313" key="5">
    <source>
        <dbReference type="Proteomes" id="UP001222770"/>
    </source>
</evidence>
<proteinExistence type="predicted"/>
<protein>
    <submittedName>
        <fullName evidence="4">M28 family peptidase</fullName>
    </submittedName>
</protein>